<feature type="transmembrane region" description="Helical" evidence="1">
    <location>
        <begin position="6"/>
        <end position="23"/>
    </location>
</feature>
<reference evidence="2 3" key="1">
    <citation type="submission" date="2019-03" db="EMBL/GenBank/DDBJ databases">
        <title>Genomic Encyclopedia of Type Strains, Phase IV (KMG-IV): sequencing the most valuable type-strain genomes for metagenomic binning, comparative biology and taxonomic classification.</title>
        <authorList>
            <person name="Goeker M."/>
        </authorList>
    </citation>
    <scope>NUCLEOTIDE SEQUENCE [LARGE SCALE GENOMIC DNA]</scope>
    <source>
        <strain evidence="2 3">DSM 102940</strain>
    </source>
</reference>
<accession>A0A4R2KRY3</accession>
<gene>
    <name evidence="2" type="ORF">EV214_108116</name>
</gene>
<dbReference type="AlphaFoldDB" id="A0A4R2KRY3"/>
<dbReference type="EMBL" id="SLWV01000008">
    <property type="protein sequence ID" value="TCO76513.1"/>
    <property type="molecule type" value="Genomic_DNA"/>
</dbReference>
<keyword evidence="1" id="KW-0812">Transmembrane</keyword>
<dbReference type="RefSeq" id="WP_132244512.1">
    <property type="nucleotide sequence ID" value="NZ_SLWV01000008.1"/>
</dbReference>
<keyword evidence="3" id="KW-1185">Reference proteome</keyword>
<protein>
    <submittedName>
        <fullName evidence="2">Uncharacterized protein</fullName>
    </submittedName>
</protein>
<evidence type="ECO:0000313" key="2">
    <source>
        <dbReference type="EMBL" id="TCO76513.1"/>
    </source>
</evidence>
<name>A0A4R2KRY3_9FIRM</name>
<keyword evidence="1" id="KW-0472">Membrane</keyword>
<feature type="transmembrane region" description="Helical" evidence="1">
    <location>
        <begin position="56"/>
        <end position="75"/>
    </location>
</feature>
<keyword evidence="1" id="KW-1133">Transmembrane helix</keyword>
<organism evidence="2 3">
    <name type="scientific">Marinisporobacter balticus</name>
    <dbReference type="NCBI Taxonomy" id="2018667"/>
    <lineage>
        <taxon>Bacteria</taxon>
        <taxon>Bacillati</taxon>
        <taxon>Bacillota</taxon>
        <taxon>Clostridia</taxon>
        <taxon>Peptostreptococcales</taxon>
        <taxon>Thermotaleaceae</taxon>
        <taxon>Marinisporobacter</taxon>
    </lineage>
</organism>
<feature type="transmembrane region" description="Helical" evidence="1">
    <location>
        <begin position="30"/>
        <end position="50"/>
    </location>
</feature>
<proteinExistence type="predicted"/>
<dbReference type="Proteomes" id="UP000294919">
    <property type="component" value="Unassembled WGS sequence"/>
</dbReference>
<evidence type="ECO:0000256" key="1">
    <source>
        <dbReference type="SAM" id="Phobius"/>
    </source>
</evidence>
<evidence type="ECO:0000313" key="3">
    <source>
        <dbReference type="Proteomes" id="UP000294919"/>
    </source>
</evidence>
<sequence>MREYFFIIAGLILTVFGTVILARRKIIVSGVIEQSFVMTIICFNLILGIVEEEVVRLLWSIGIGVSVVIMVIFSMKGKYFI</sequence>
<comment type="caution">
    <text evidence="2">The sequence shown here is derived from an EMBL/GenBank/DDBJ whole genome shotgun (WGS) entry which is preliminary data.</text>
</comment>